<keyword evidence="1" id="KW-1133">Transmembrane helix</keyword>
<accession>K6ZTL4</accession>
<dbReference type="AlphaFoldDB" id="K6ZTL4"/>
<organism evidence="2 3">
    <name type="scientific">Paraglaciecola polaris LMG 21857</name>
    <dbReference type="NCBI Taxonomy" id="1129793"/>
    <lineage>
        <taxon>Bacteria</taxon>
        <taxon>Pseudomonadati</taxon>
        <taxon>Pseudomonadota</taxon>
        <taxon>Gammaproteobacteria</taxon>
        <taxon>Alteromonadales</taxon>
        <taxon>Alteromonadaceae</taxon>
        <taxon>Paraglaciecola</taxon>
    </lineage>
</organism>
<gene>
    <name evidence="2" type="ORF">GPLA_1253</name>
</gene>
<dbReference type="EMBL" id="BAER01000033">
    <property type="protein sequence ID" value="GAC32168.1"/>
    <property type="molecule type" value="Genomic_DNA"/>
</dbReference>
<reference evidence="3" key="1">
    <citation type="journal article" date="2014" name="Environ. Microbiol.">
        <title>Comparative genomics of the marine bacterial genus Glaciecola reveals the high degree of genomic diversity and genomic characteristic for cold adaptation.</title>
        <authorList>
            <person name="Qin Q.L."/>
            <person name="Xie B.B."/>
            <person name="Yu Y."/>
            <person name="Shu Y.L."/>
            <person name="Rong J.C."/>
            <person name="Zhang Y.J."/>
            <person name="Zhao D.L."/>
            <person name="Chen X.L."/>
            <person name="Zhang X.Y."/>
            <person name="Chen B."/>
            <person name="Zhou B.C."/>
            <person name="Zhang Y.Z."/>
        </authorList>
    </citation>
    <scope>NUCLEOTIDE SEQUENCE [LARGE SCALE GENOMIC DNA]</scope>
    <source>
        <strain evidence="3">LMG 21857</strain>
    </source>
</reference>
<dbReference type="Proteomes" id="UP000006322">
    <property type="component" value="Unassembled WGS sequence"/>
</dbReference>
<feature type="transmembrane region" description="Helical" evidence="1">
    <location>
        <begin position="96"/>
        <end position="122"/>
    </location>
</feature>
<proteinExistence type="predicted"/>
<dbReference type="STRING" id="1129793.GPLA_1253"/>
<comment type="caution">
    <text evidence="2">The sequence shown here is derived from an EMBL/GenBank/DDBJ whole genome shotgun (WGS) entry which is preliminary data.</text>
</comment>
<dbReference type="OrthoDB" id="6387449at2"/>
<protein>
    <submittedName>
        <fullName evidence="2">Uncharacterized protein</fullName>
    </submittedName>
</protein>
<dbReference type="RefSeq" id="WP_007103967.1">
    <property type="nucleotide sequence ID" value="NZ_BAER01000033.1"/>
</dbReference>
<evidence type="ECO:0000313" key="3">
    <source>
        <dbReference type="Proteomes" id="UP000006322"/>
    </source>
</evidence>
<evidence type="ECO:0000256" key="1">
    <source>
        <dbReference type="SAM" id="Phobius"/>
    </source>
</evidence>
<keyword evidence="1" id="KW-0812">Transmembrane</keyword>
<keyword evidence="1" id="KW-0472">Membrane</keyword>
<name>K6ZTL4_9ALTE</name>
<keyword evidence="3" id="KW-1185">Reference proteome</keyword>
<evidence type="ECO:0000313" key="2">
    <source>
        <dbReference type="EMBL" id="GAC32168.1"/>
    </source>
</evidence>
<sequence length="156" mass="16860">MPVPNPDQSNAQSDDPLTQHTDLIKEIFGAATDAGKRYQRQLTLARTLAGREWKLSARALLLVLVGILSISAVGATLWVTLNAMLATGLIQLGLHWMWVGSGIILLNSLVLWGLVATIRALLKHISLSRTWNALTLSTQLPADNSTSAQSPDNAQK</sequence>
<feature type="transmembrane region" description="Helical" evidence="1">
    <location>
        <begin position="59"/>
        <end position="81"/>
    </location>
</feature>